<dbReference type="AlphaFoldDB" id="A0A183K2D0"/>
<reference evidence="3" key="1">
    <citation type="submission" date="2016-06" db="UniProtKB">
        <authorList>
            <consortium name="WormBaseParasite"/>
        </authorList>
    </citation>
    <scope>IDENTIFICATION</scope>
</reference>
<organism evidence="3">
    <name type="scientific">Schistosoma curassoni</name>
    <dbReference type="NCBI Taxonomy" id="6186"/>
    <lineage>
        <taxon>Eukaryota</taxon>
        <taxon>Metazoa</taxon>
        <taxon>Spiralia</taxon>
        <taxon>Lophotrochozoa</taxon>
        <taxon>Platyhelminthes</taxon>
        <taxon>Trematoda</taxon>
        <taxon>Digenea</taxon>
        <taxon>Strigeidida</taxon>
        <taxon>Schistosomatoidea</taxon>
        <taxon>Schistosomatidae</taxon>
        <taxon>Schistosoma</taxon>
    </lineage>
</organism>
<evidence type="ECO:0000313" key="3">
    <source>
        <dbReference type="WBParaSite" id="SCUD_0000914301-mRNA-1"/>
    </source>
</evidence>
<dbReference type="EMBL" id="UZAK01033087">
    <property type="protein sequence ID" value="VDP34335.1"/>
    <property type="molecule type" value="Genomic_DNA"/>
</dbReference>
<sequence length="110" mass="12663">MQCTAWILLDDLDYANHLVLQSYTHQQMQMKTISVSLVGLDITNGRSINLKYNTENTNSITFDAEALEVMESFMYLDSIINERGRSDADMQARTVREKTAFKKTVNQYQS</sequence>
<accession>A0A183K2D0</accession>
<proteinExistence type="predicted"/>
<keyword evidence="2" id="KW-1185">Reference proteome</keyword>
<dbReference type="WBParaSite" id="SCUD_0000914301-mRNA-1">
    <property type="protein sequence ID" value="SCUD_0000914301-mRNA-1"/>
    <property type="gene ID" value="SCUD_0000914301"/>
</dbReference>
<gene>
    <name evidence="1" type="ORF">SCUD_LOCUS9143</name>
</gene>
<dbReference type="Proteomes" id="UP000279833">
    <property type="component" value="Unassembled WGS sequence"/>
</dbReference>
<evidence type="ECO:0000313" key="2">
    <source>
        <dbReference type="Proteomes" id="UP000279833"/>
    </source>
</evidence>
<reference evidence="1 2" key="2">
    <citation type="submission" date="2018-11" db="EMBL/GenBank/DDBJ databases">
        <authorList>
            <consortium name="Pathogen Informatics"/>
        </authorList>
    </citation>
    <scope>NUCLEOTIDE SEQUENCE [LARGE SCALE GENOMIC DNA]</scope>
    <source>
        <strain evidence="1">Dakar</strain>
        <strain evidence="2">Dakar, Senegal</strain>
    </source>
</reference>
<protein>
    <submittedName>
        <fullName evidence="1 3">Uncharacterized protein</fullName>
    </submittedName>
</protein>
<evidence type="ECO:0000313" key="1">
    <source>
        <dbReference type="EMBL" id="VDP34335.1"/>
    </source>
</evidence>
<name>A0A183K2D0_9TREM</name>